<dbReference type="GO" id="GO:0005524">
    <property type="term" value="F:ATP binding"/>
    <property type="evidence" value="ECO:0007669"/>
    <property type="project" value="UniProtKB-KW"/>
</dbReference>
<feature type="transmembrane region" description="Helical" evidence="4">
    <location>
        <begin position="108"/>
        <end position="126"/>
    </location>
</feature>
<keyword evidence="8" id="KW-1185">Reference proteome</keyword>
<dbReference type="eggNOG" id="COG0770">
    <property type="taxonomic scope" value="Bacteria"/>
</dbReference>
<dbReference type="InterPro" id="IPR004101">
    <property type="entry name" value="Mur_ligase_C"/>
</dbReference>
<name>B7AVY7_9FIRM</name>
<sequence length="526" mass="59208">MIIRTIITILLAIPAFCLTLRYNMHMFQLNGYKNGEHVNWLKKNIRMQWVLIYGIILGIVRLVLPYTAVDVLVYLSLLLIIIVYRAMKRMTTKKKLVYTPRVKRMITTNVLVTFIIIILTVVLGGGSFTDRIRPLDGVLMLLVSVQFFMNIVCNIINHPVEAAINRYYINDARRKLESVEGIKVIGVTGSYGKTSVKFYLQTLLQEKYNVLVTPESFNTPMGVVRTIRGSLRSTHEIFICEMGARHVGDIKEICDIVHPDYGIITSIGPQHLETFFNMENIKNTKFELADALPDDGILFLNGDNEYIQDKAKDYKNKVFYFAQGSGNGYCASDIAVSQLGTEFTMTAPDGTTENFQMRLIGAHNVINVAGAIAAANTLGIPLSDLKIPVRRIQPVPHRMQMREHGQVTIIDDAYNSNPVGSKAAVETLAMFDGIRILITPGMVELGDKEKEYNYKFGTYAADCCDYILLVGKKHTEPIKEGVLSKGFTPQKCQSFDKLEEALSYAYAIKGQGHRYILLENDLPDNY</sequence>
<dbReference type="GO" id="GO:0016881">
    <property type="term" value="F:acid-amino acid ligase activity"/>
    <property type="evidence" value="ECO:0007669"/>
    <property type="project" value="InterPro"/>
</dbReference>
<evidence type="ECO:0000313" key="7">
    <source>
        <dbReference type="EMBL" id="EEC56378.1"/>
    </source>
</evidence>
<keyword evidence="4" id="KW-1133">Transmembrane helix</keyword>
<gene>
    <name evidence="7" type="ORF">BACPEC_02887</name>
</gene>
<keyword evidence="4" id="KW-0812">Transmembrane</keyword>
<feature type="domain" description="Mur ligase central" evidence="6">
    <location>
        <begin position="187"/>
        <end position="375"/>
    </location>
</feature>
<dbReference type="SUPFAM" id="SSF53623">
    <property type="entry name" value="MurD-like peptide ligases, catalytic domain"/>
    <property type="match status" value="1"/>
</dbReference>
<evidence type="ECO:0008006" key="9">
    <source>
        <dbReference type="Google" id="ProtNLM"/>
    </source>
</evidence>
<evidence type="ECO:0000256" key="3">
    <source>
        <dbReference type="ARBA" id="ARBA00022840"/>
    </source>
</evidence>
<dbReference type="Gene3D" id="3.90.190.20">
    <property type="entry name" value="Mur ligase, C-terminal domain"/>
    <property type="match status" value="1"/>
</dbReference>
<feature type="domain" description="Mur ligase C-terminal" evidence="5">
    <location>
        <begin position="397"/>
        <end position="512"/>
    </location>
</feature>
<dbReference type="PANTHER" id="PTHR43024:SF1">
    <property type="entry name" value="UDP-N-ACETYLMURAMOYL-TRIPEPTIDE--D-ALANYL-D-ALANINE LIGASE"/>
    <property type="match status" value="1"/>
</dbReference>
<dbReference type="Pfam" id="PF08245">
    <property type="entry name" value="Mur_ligase_M"/>
    <property type="match status" value="1"/>
</dbReference>
<evidence type="ECO:0000256" key="2">
    <source>
        <dbReference type="ARBA" id="ARBA00022741"/>
    </source>
</evidence>
<feature type="transmembrane region" description="Helical" evidence="4">
    <location>
        <begin position="138"/>
        <end position="156"/>
    </location>
</feature>
<protein>
    <recommendedName>
        <fullName evidence="9">Mur ligase central domain-containing protein</fullName>
    </recommendedName>
</protein>
<dbReference type="HOGENOM" id="CLU_035297_0_0_9"/>
<proteinExistence type="predicted"/>
<feature type="transmembrane region" description="Helical" evidence="4">
    <location>
        <begin position="6"/>
        <end position="24"/>
    </location>
</feature>
<keyword evidence="3" id="KW-0067">ATP-binding</keyword>
<dbReference type="InterPro" id="IPR013221">
    <property type="entry name" value="Mur_ligase_cen"/>
</dbReference>
<dbReference type="InterPro" id="IPR051046">
    <property type="entry name" value="MurCDEF_CellWall_CoF430Synth"/>
</dbReference>
<dbReference type="STRING" id="483218.BACPEC_02887"/>
<dbReference type="SUPFAM" id="SSF53244">
    <property type="entry name" value="MurD-like peptide ligases, peptide-binding domain"/>
    <property type="match status" value="1"/>
</dbReference>
<keyword evidence="2" id="KW-0547">Nucleotide-binding</keyword>
<reference evidence="7 8" key="1">
    <citation type="submission" date="2008-11" db="EMBL/GenBank/DDBJ databases">
        <title>Draft genome sequence of Bacteroides pectinophilus (ATCC 43243).</title>
        <authorList>
            <person name="Sudarsanam P."/>
            <person name="Ley R."/>
            <person name="Guruge J."/>
            <person name="Turnbaugh P.J."/>
            <person name="Mahowald M."/>
            <person name="Liep D."/>
            <person name="Gordon J."/>
        </authorList>
    </citation>
    <scope>NUCLEOTIDE SEQUENCE [LARGE SCALE GENOMIC DNA]</scope>
    <source>
        <strain evidence="7 8">ATCC 43243</strain>
    </source>
</reference>
<keyword evidence="4" id="KW-0472">Membrane</keyword>
<dbReference type="InterPro" id="IPR036565">
    <property type="entry name" value="Mur-like_cat_sf"/>
</dbReference>
<evidence type="ECO:0000259" key="6">
    <source>
        <dbReference type="Pfam" id="PF08245"/>
    </source>
</evidence>
<evidence type="ECO:0000313" key="8">
    <source>
        <dbReference type="Proteomes" id="UP000003136"/>
    </source>
</evidence>
<reference evidence="7 8" key="2">
    <citation type="submission" date="2008-11" db="EMBL/GenBank/DDBJ databases">
        <authorList>
            <person name="Fulton L."/>
            <person name="Clifton S."/>
            <person name="Fulton B."/>
            <person name="Xu J."/>
            <person name="Minx P."/>
            <person name="Pepin K.H."/>
            <person name="Johnson M."/>
            <person name="Bhonagiri V."/>
            <person name="Nash W.E."/>
            <person name="Mardis E.R."/>
            <person name="Wilson R.K."/>
        </authorList>
    </citation>
    <scope>NUCLEOTIDE SEQUENCE [LARGE SCALE GENOMIC DNA]</scope>
    <source>
        <strain evidence="7 8">ATCC 43243</strain>
    </source>
</reference>
<dbReference type="Proteomes" id="UP000003136">
    <property type="component" value="Unassembled WGS sequence"/>
</dbReference>
<dbReference type="AlphaFoldDB" id="B7AVY7"/>
<feature type="transmembrane region" description="Helical" evidence="4">
    <location>
        <begin position="45"/>
        <end position="65"/>
    </location>
</feature>
<dbReference type="Gene3D" id="3.40.1190.10">
    <property type="entry name" value="Mur-like, catalytic domain"/>
    <property type="match status" value="1"/>
</dbReference>
<accession>B7AVY7</accession>
<feature type="transmembrane region" description="Helical" evidence="4">
    <location>
        <begin position="71"/>
        <end position="87"/>
    </location>
</feature>
<dbReference type="PANTHER" id="PTHR43024">
    <property type="entry name" value="UDP-N-ACETYLMURAMOYL-TRIPEPTIDE--D-ALANYL-D-ALANINE LIGASE"/>
    <property type="match status" value="1"/>
</dbReference>
<evidence type="ECO:0000259" key="5">
    <source>
        <dbReference type="Pfam" id="PF02875"/>
    </source>
</evidence>
<dbReference type="InterPro" id="IPR036615">
    <property type="entry name" value="Mur_ligase_C_dom_sf"/>
</dbReference>
<evidence type="ECO:0000256" key="1">
    <source>
        <dbReference type="ARBA" id="ARBA00022598"/>
    </source>
</evidence>
<organism evidence="7 8">
    <name type="scientific">[Bacteroides] pectinophilus ATCC 43243</name>
    <dbReference type="NCBI Taxonomy" id="483218"/>
    <lineage>
        <taxon>Bacteria</taxon>
        <taxon>Bacillati</taxon>
        <taxon>Bacillota</taxon>
        <taxon>Clostridia</taxon>
        <taxon>Eubacteriales</taxon>
    </lineage>
</organism>
<keyword evidence="1" id="KW-0436">Ligase</keyword>
<dbReference type="Pfam" id="PF02875">
    <property type="entry name" value="Mur_ligase_C"/>
    <property type="match status" value="1"/>
</dbReference>
<dbReference type="EMBL" id="ABVQ01000037">
    <property type="protein sequence ID" value="EEC56378.1"/>
    <property type="molecule type" value="Genomic_DNA"/>
</dbReference>
<evidence type="ECO:0000256" key="4">
    <source>
        <dbReference type="SAM" id="Phobius"/>
    </source>
</evidence>